<protein>
    <submittedName>
        <fullName evidence="2">Uncharacterized protein</fullName>
    </submittedName>
</protein>
<evidence type="ECO:0000313" key="2">
    <source>
        <dbReference type="EMBL" id="SDF43223.1"/>
    </source>
</evidence>
<name>A0A7Z7AXV9_9EURY</name>
<proteinExistence type="predicted"/>
<dbReference type="AlphaFoldDB" id="A0A7Z7AXV9"/>
<comment type="caution">
    <text evidence="2">The sequence shown here is derived from an EMBL/GenBank/DDBJ whole genome shotgun (WGS) entry which is preliminary data.</text>
</comment>
<feature type="transmembrane region" description="Helical" evidence="1">
    <location>
        <begin position="120"/>
        <end position="144"/>
    </location>
</feature>
<evidence type="ECO:0000313" key="3">
    <source>
        <dbReference type="Proteomes" id="UP000199259"/>
    </source>
</evidence>
<keyword evidence="1" id="KW-1133">Transmembrane helix</keyword>
<gene>
    <name evidence="2" type="ORF">SAMN04488589_0500</name>
</gene>
<dbReference type="EMBL" id="FNCA01000002">
    <property type="protein sequence ID" value="SDF43223.1"/>
    <property type="molecule type" value="Genomic_DNA"/>
</dbReference>
<dbReference type="RefSeq" id="WP_091708435.1">
    <property type="nucleotide sequence ID" value="NZ_FNCA01000002.1"/>
</dbReference>
<organism evidence="2 3">
    <name type="scientific">Methanolobus vulcani</name>
    <dbReference type="NCBI Taxonomy" id="38026"/>
    <lineage>
        <taxon>Archaea</taxon>
        <taxon>Methanobacteriati</taxon>
        <taxon>Methanobacteriota</taxon>
        <taxon>Stenosarchaea group</taxon>
        <taxon>Methanomicrobia</taxon>
        <taxon>Methanosarcinales</taxon>
        <taxon>Methanosarcinaceae</taxon>
        <taxon>Methanolobus</taxon>
    </lineage>
</organism>
<evidence type="ECO:0000256" key="1">
    <source>
        <dbReference type="SAM" id="Phobius"/>
    </source>
</evidence>
<keyword evidence="1" id="KW-0472">Membrane</keyword>
<keyword evidence="1" id="KW-0812">Transmembrane</keyword>
<accession>A0A7Z7AXV9</accession>
<keyword evidence="3" id="KW-1185">Reference proteome</keyword>
<reference evidence="2 3" key="1">
    <citation type="submission" date="2016-10" db="EMBL/GenBank/DDBJ databases">
        <authorList>
            <person name="Varghese N."/>
            <person name="Submissions S."/>
        </authorList>
    </citation>
    <scope>NUCLEOTIDE SEQUENCE [LARGE SCALE GENOMIC DNA]</scope>
    <source>
        <strain evidence="2 3">PL 12/M</strain>
    </source>
</reference>
<dbReference type="Proteomes" id="UP000199259">
    <property type="component" value="Unassembled WGS sequence"/>
</dbReference>
<sequence length="147" mass="16403">MSLNIDFKQLRHFFKDLRSKGKVVKDNKVTVYYLTPSHKIVKKEGEYLPDTDCISVFGLKLIYLGNKGMYHDDKGPAVMASYNSAVSIRHEKEKQDYLTGEQTEALLCSGLLTNILRPNITLGVIGFVMGICITLAFVTTVLGVSLL</sequence>